<dbReference type="SUPFAM" id="SSF47095">
    <property type="entry name" value="HMG-box"/>
    <property type="match status" value="1"/>
</dbReference>
<feature type="compositionally biased region" description="Low complexity" evidence="15">
    <location>
        <begin position="1479"/>
        <end position="1492"/>
    </location>
</feature>
<reference evidence="18" key="1">
    <citation type="submission" date="2023-03" db="EMBL/GenBank/DDBJ databases">
        <title>Electrophorus voltai genome.</title>
        <authorList>
            <person name="Bian C."/>
        </authorList>
    </citation>
    <scope>NUCLEOTIDE SEQUENCE</scope>
    <source>
        <strain evidence="18">CB-2022</strain>
        <tissue evidence="18">Muscle</tissue>
    </source>
</reference>
<feature type="compositionally biased region" description="Low complexity" evidence="15">
    <location>
        <begin position="1384"/>
        <end position="1396"/>
    </location>
</feature>
<dbReference type="Proteomes" id="UP001239994">
    <property type="component" value="Unassembled WGS sequence"/>
</dbReference>
<comment type="similarity">
    <text evidence="2 14">Belongs to the ETS family.</text>
</comment>
<feature type="compositionally biased region" description="Polar residues" evidence="15">
    <location>
        <begin position="1075"/>
        <end position="1091"/>
    </location>
</feature>
<feature type="region of interest" description="Disordered" evidence="15">
    <location>
        <begin position="1030"/>
        <end position="1142"/>
    </location>
</feature>
<feature type="region of interest" description="Disordered" evidence="15">
    <location>
        <begin position="2711"/>
        <end position="2752"/>
    </location>
</feature>
<evidence type="ECO:0000256" key="15">
    <source>
        <dbReference type="SAM" id="MobiDB-lite"/>
    </source>
</evidence>
<feature type="compositionally biased region" description="Low complexity" evidence="15">
    <location>
        <begin position="1257"/>
        <end position="1284"/>
    </location>
</feature>
<organism evidence="18 19">
    <name type="scientific">Electrophorus voltai</name>
    <dbReference type="NCBI Taxonomy" id="2609070"/>
    <lineage>
        <taxon>Eukaryota</taxon>
        <taxon>Metazoa</taxon>
        <taxon>Chordata</taxon>
        <taxon>Craniata</taxon>
        <taxon>Vertebrata</taxon>
        <taxon>Euteleostomi</taxon>
        <taxon>Actinopterygii</taxon>
        <taxon>Neopterygii</taxon>
        <taxon>Teleostei</taxon>
        <taxon>Ostariophysi</taxon>
        <taxon>Gymnotiformes</taxon>
        <taxon>Gymnotoidei</taxon>
        <taxon>Gymnotidae</taxon>
        <taxon>Electrophorus</taxon>
    </lineage>
</organism>
<feature type="compositionally biased region" description="Basic and acidic residues" evidence="15">
    <location>
        <begin position="1338"/>
        <end position="1350"/>
    </location>
</feature>
<feature type="compositionally biased region" description="Basic and acidic residues" evidence="15">
    <location>
        <begin position="2258"/>
        <end position="2273"/>
    </location>
</feature>
<keyword evidence="8 13" id="KW-0539">Nucleus</keyword>
<dbReference type="SMART" id="SM00413">
    <property type="entry name" value="ETS"/>
    <property type="match status" value="1"/>
</dbReference>
<dbReference type="PANTHER" id="PTHR13059:SF15">
    <property type="entry name" value="PROTEIN CAPICUA HOMOLOG ISOFORM X1"/>
    <property type="match status" value="1"/>
</dbReference>
<dbReference type="InterPro" id="IPR052412">
    <property type="entry name" value="CC-Dev_Transcription_Reg"/>
</dbReference>
<feature type="compositionally biased region" description="Basic and acidic residues" evidence="15">
    <location>
        <begin position="2736"/>
        <end position="2752"/>
    </location>
</feature>
<feature type="domain" description="ETS" evidence="16">
    <location>
        <begin position="47"/>
        <end position="127"/>
    </location>
</feature>
<evidence type="ECO:0000313" key="18">
    <source>
        <dbReference type="EMBL" id="KAK1795378.1"/>
    </source>
</evidence>
<keyword evidence="5" id="KW-0805">Transcription regulation</keyword>
<evidence type="ECO:0000256" key="5">
    <source>
        <dbReference type="ARBA" id="ARBA00023015"/>
    </source>
</evidence>
<feature type="compositionally biased region" description="Low complexity" evidence="15">
    <location>
        <begin position="583"/>
        <end position="596"/>
    </location>
</feature>
<evidence type="ECO:0000256" key="4">
    <source>
        <dbReference type="ARBA" id="ARBA00022553"/>
    </source>
</evidence>
<keyword evidence="19" id="KW-1185">Reference proteome</keyword>
<evidence type="ECO:0000259" key="16">
    <source>
        <dbReference type="PROSITE" id="PS50061"/>
    </source>
</evidence>
<evidence type="ECO:0000256" key="1">
    <source>
        <dbReference type="ARBA" id="ARBA00004123"/>
    </source>
</evidence>
<name>A0AAD9DW51_9TELE</name>
<keyword evidence="4" id="KW-0597">Phosphoprotein</keyword>
<feature type="compositionally biased region" description="Low complexity" evidence="15">
    <location>
        <begin position="434"/>
        <end position="447"/>
    </location>
</feature>
<dbReference type="Gene3D" id="1.10.10.10">
    <property type="entry name" value="Winged helix-like DNA-binding domain superfamily/Winged helix DNA-binding domain"/>
    <property type="match status" value="1"/>
</dbReference>
<dbReference type="GO" id="GO:0000977">
    <property type="term" value="F:RNA polymerase II transcription regulatory region sequence-specific DNA binding"/>
    <property type="evidence" value="ECO:0007669"/>
    <property type="project" value="TreeGrafter"/>
</dbReference>
<feature type="compositionally biased region" description="Low complexity" evidence="15">
    <location>
        <begin position="2463"/>
        <end position="2482"/>
    </location>
</feature>
<feature type="compositionally biased region" description="Low complexity" evidence="15">
    <location>
        <begin position="1092"/>
        <end position="1105"/>
    </location>
</feature>
<feature type="compositionally biased region" description="Basic and acidic residues" evidence="15">
    <location>
        <begin position="614"/>
        <end position="639"/>
    </location>
</feature>
<dbReference type="SMART" id="SM00398">
    <property type="entry name" value="HMG"/>
    <property type="match status" value="1"/>
</dbReference>
<dbReference type="InterPro" id="IPR058606">
    <property type="entry name" value="HTH_Cic_C"/>
</dbReference>
<proteinExistence type="inferred from homology"/>
<feature type="compositionally biased region" description="Acidic residues" evidence="15">
    <location>
        <begin position="483"/>
        <end position="509"/>
    </location>
</feature>
<feature type="region of interest" description="Disordered" evidence="15">
    <location>
        <begin position="2051"/>
        <end position="2115"/>
    </location>
</feature>
<feature type="domain" description="HMG box" evidence="17">
    <location>
        <begin position="1981"/>
        <end position="2049"/>
    </location>
</feature>
<evidence type="ECO:0000256" key="7">
    <source>
        <dbReference type="ARBA" id="ARBA00023163"/>
    </source>
</evidence>
<feature type="compositionally biased region" description="Pro residues" evidence="15">
    <location>
        <begin position="556"/>
        <end position="570"/>
    </location>
</feature>
<feature type="region of interest" description="Disordered" evidence="15">
    <location>
        <begin position="1568"/>
        <end position="1594"/>
    </location>
</feature>
<feature type="region of interest" description="Disordered" evidence="15">
    <location>
        <begin position="2177"/>
        <end position="2293"/>
    </location>
</feature>
<dbReference type="CDD" id="cd21990">
    <property type="entry name" value="HMG-box_CIC-like"/>
    <property type="match status" value="1"/>
</dbReference>
<dbReference type="InterPro" id="IPR036388">
    <property type="entry name" value="WH-like_DNA-bd_sf"/>
</dbReference>
<comment type="subcellular location">
    <subcellularLocation>
        <location evidence="1 14">Nucleus</location>
    </subcellularLocation>
</comment>
<feature type="compositionally biased region" description="Basic and acidic residues" evidence="15">
    <location>
        <begin position="1039"/>
        <end position="1059"/>
    </location>
</feature>
<feature type="region of interest" description="Disordered" evidence="15">
    <location>
        <begin position="2352"/>
        <end position="2372"/>
    </location>
</feature>
<evidence type="ECO:0000256" key="3">
    <source>
        <dbReference type="ARBA" id="ARBA00022491"/>
    </source>
</evidence>
<evidence type="ECO:0000256" key="8">
    <source>
        <dbReference type="ARBA" id="ARBA00023242"/>
    </source>
</evidence>
<dbReference type="PANTHER" id="PTHR13059">
    <property type="entry name" value="HMG-BOX TRANSCRIPTION FACTOR BBX"/>
    <property type="match status" value="1"/>
</dbReference>
<comment type="subunit">
    <text evidence="11">Interacts with ATXN1.</text>
</comment>
<feature type="region of interest" description="Disordered" evidence="15">
    <location>
        <begin position="2969"/>
        <end position="3043"/>
    </location>
</feature>
<dbReference type="InterPro" id="IPR000418">
    <property type="entry name" value="Ets_dom"/>
</dbReference>
<feature type="compositionally biased region" description="Pro residues" evidence="15">
    <location>
        <begin position="2915"/>
        <end position="2924"/>
    </location>
</feature>
<feature type="compositionally biased region" description="Low complexity" evidence="15">
    <location>
        <begin position="2226"/>
        <end position="2249"/>
    </location>
</feature>
<feature type="region of interest" description="Disordered" evidence="15">
    <location>
        <begin position="2769"/>
        <end position="2954"/>
    </location>
</feature>
<dbReference type="PROSITE" id="PS00345">
    <property type="entry name" value="ETS_DOMAIN_1"/>
    <property type="match status" value="1"/>
</dbReference>
<dbReference type="Pfam" id="PF00178">
    <property type="entry name" value="Ets"/>
    <property type="match status" value="1"/>
</dbReference>
<feature type="compositionally biased region" description="Basic and acidic residues" evidence="15">
    <location>
        <begin position="2838"/>
        <end position="2853"/>
    </location>
</feature>
<evidence type="ECO:0000259" key="17">
    <source>
        <dbReference type="PROSITE" id="PS50118"/>
    </source>
</evidence>
<comment type="function">
    <text evidence="9">Transcriptional repressor which plays a role in development of the central nervous system (CNS). In concert with ATXN1 and ATXN1L, involved in brain development.</text>
</comment>
<gene>
    <name evidence="18" type="ORF">P4O66_010554</name>
</gene>
<feature type="compositionally biased region" description="Basic and acidic residues" evidence="15">
    <location>
        <begin position="2896"/>
        <end position="2909"/>
    </location>
</feature>
<dbReference type="Gene3D" id="1.10.30.10">
    <property type="entry name" value="High mobility group box domain"/>
    <property type="match status" value="1"/>
</dbReference>
<feature type="region of interest" description="Disordered" evidence="15">
    <location>
        <begin position="480"/>
        <end position="602"/>
    </location>
</feature>
<accession>A0AAD9DW51</accession>
<feature type="compositionally biased region" description="Low complexity" evidence="15">
    <location>
        <begin position="2276"/>
        <end position="2293"/>
    </location>
</feature>
<feature type="compositionally biased region" description="Basic and acidic residues" evidence="15">
    <location>
        <begin position="3177"/>
        <end position="3190"/>
    </location>
</feature>
<evidence type="ECO:0000256" key="11">
    <source>
        <dbReference type="ARBA" id="ARBA00065636"/>
    </source>
</evidence>
<dbReference type="InterPro" id="IPR058607">
    <property type="entry name" value="HMG-box_Cic-like"/>
</dbReference>
<feature type="compositionally biased region" description="Pro residues" evidence="15">
    <location>
        <begin position="1211"/>
        <end position="1220"/>
    </location>
</feature>
<protein>
    <recommendedName>
        <fullName evidence="12">Protein capicua homolog</fullName>
    </recommendedName>
</protein>
<sequence length="3190" mass="339693">MLGVLWIKASAKCKNVKSLSHIPPPPPGFAFPEWAYKPESSPGSRQIQLWHFILELLRKDEYHDVIAWQGDYGEFVIKDPDEVARLWGARKCKPQMNYDKLSRALRYYYNKRILHKTKGKRFTYKFNFNKLVLVNYPFIDMGSSGVGVPQSAPPVPTGAVTHFRFPPSTPSEVLSPSSEELRSPGVFGGVGRRLARGSVSDCSDGTSVNSEVDEGGGGLGEERIPERAAERGFRGASHPRPPHDAMFRMYGGGGGLAGRRPPEVATHRVHPEPLSPFPVSPLPGAGGSALLAPPLSPALSMTPGSHLPYTPSPNLSPMPGSIFSFNPEDMQRYLQAHTQSVYNYHLSPRAFFHYPNIVVPQPHRPDKGLPAAAAADRGPTERPSVLAHRAPGHAHPHPVAAQPLPLPDEPHPSPFKFKLQPPPPGRRQQREAQGRQGSLSSGSSLSFGSELSAAGGAGLLSTSSSSGSLSSAGLPKIKVEPISDIESEEEVEVTDISDEDVDEQDEESEPLPSHSLYRHHHPHHHPHPHIFRRQSNGTVAPTVPYDDLEEDVFKAPAPPSLFGPPLPSPRGSPVVKTEPGTPPALGGPAPSHSHSPAPSPAQCIPLKLRFKRRWDQEQHTEEEDKKVRGGEERDRERGEGVGTPPHGQRKEALKPVRRPRLPCGGGRILDSRKTATFKARVPKKKYMYEHGAVSTSPISPSPVPSPANNSHLTTLCHPISTIIHPTVSSPVINKGDSVALSANVNSKGLANSEQSTESSKPNCRARGELVKDDVLSEGGRVIAQVVTDTYGEGAPNSVRSSSTDTASEHSPDVEILERSNVHPNIGIPSCMPRCPLTKASSKSPHFTSGNHQLEQDGFSGIAEALAKGLKNQRVLARHRRTKERAEGGEPVKECVFVCGVVRGATKEQLNVGLQMNGEEAQLLFPFHTLVSHPHQTIDLILDAPPPGSDPVEVGTRVCVPYGEDKGEVWYSEGVVTQVEASHAVACPYRVLLQEEQNDKVAGTNRDERETRTGVQAVWVSRQNLRLLVPPWEGDVQEGGQERGREERERREEMEVEREICQLSRGMAFGGPRPPRTNTEFSSSDVGSQQYESAPSTSRTSSPALRMANSVLSIVSGRESQGPGETNRERPRERERERKQLQTPEVDLEVLRLNLAPLHDVEGSLVSGATKAAGVNQHRQILSKPPGYSGTVSVVRGISGTSLGTHLTGPPSGSPQPPPSPAFICSDGVVLHTHPSTVPPSPSSRGSLTPLDKTPTPSQASTPIPGSSSSSPASSSRSRTPLSAAQQKYKKGDVVCTPNGIRKKFNGKQWRRLCSKDGCMKESQRRGYCSRHLSMRTKELEGASGEREHRAGGGGSSSGTATPSDLRGRASSEFDWEETSRDSSETSSRGTDSRPRLVLPSLLPQEFSGFDFDECEAATMLVSLGSSRSGTPSFSPISNLSPFSPAPSPTPSPLFGFRPANFSPITTLTVLPPRRHRHTSGTSTSTSKLCTSVTEKERERLVPGIVPSLQTNLTFTIPVSPNKRKSDVPPVPPQVIQDCTKHDLEQNRGHSSVGTSFQALSSQMTTLLNCQRPPSSTASSPPPSPLNLESGTPRAVSQQSLCDSPLIVRNPEVSLAKFTERPLARVIHEEGTISKDGSQSGALTGLQVPVPINAAASTNGAVLLHSPSSTLVLVSSISSLPNPNSAGLTTQSSPTLACISVPSSAPESASFGSGGGGQDKGRITTLQQPVPCHPAPTALLPLILPAESLHPVPCKGIIMGRPGTVYLVKYRGREKARESLKMHGEKNCVCVYVPPSPPKTKLIFIEKWLCDLVPGSTLGIAHGRITYIFKRTQGVCEVWTNVEPRSVPVFPWHSLVPFLAPTQSDPSAQPGEGQQPVNHSQAGTLKKESQGGSVQKEVIEVAANPPSRPAPATDDLPPERERDVERDRPDSETESDIDDPFLPGVLPDPPVSASPGKRRSQSLSALPKDDKNSPGKREKDHIRRPMNAFMIFSKRHRALVHQRHPNQDNRTVSKILGEWWYALGPKEKQKYHDLAFQVKEAHFKAHPDWKWCNKDRKKSSSEGRGVAGGKDIRERSMSETTEPPSVSLGPELKGVGPGMVGVAERAGGEGHARPRAFSQSAVHSLEKNERGNPQMLAELAQMCGDGSQVPGRTALPQVQRGVSEDMTSDEERMVICEEEGDDDVIEDPYPGSSIDLKCKEKVTDSDSETGSGEEGDRKRVFAPVICSSSAGSSHGRSLSLSSCPSSRLFSDTPPKRRRAMEGGEGDHREAEGGDPHLLPLSSSGQSTSVSAGGGASPALGLGAVRVASTVVTNVVRPVVSTPLPIASKSPHDRKPTAPQAQLLIGPGAMGGGASAGGGGYYSSSSPSPVPAGGSQVTNLVLGGTFQAPPTVQLITPPPQNPASPVVATANQSNGPVPLPLLQPHVVPTASLAPPTGQKPVTQVQYILPTLSASNPKSPSPQQPNQPTSIFTLPTAPPTLTSLANGKQSGYASSPAVGVVSPGARVQTQSPVLQGKMLVPMATVRTAPAPSQQFPLVAPPLPVQNGAQTGNKIIQIAPMPVVQSQLPSAGSPFSVTMGTATVVAPGSTPSQAVLLPPPPTRITYVQSTPGGPSPIPLVSTTTGPASQTAPPTPGSAYVPGVSPLATFAAIAHPGQALVQPLIAAGQPPLLAPAQPPNPHPAITAIYPPASVTLATGVVSAATVPPGVVYTVSTASPHLPPKHTLTTSLTSVTSVTSDRQGHAPAHIERQSLPERTAEGHAYAQPTDKLLLPQAAGKGNSSSAAPPSGSSLPLQPGSAAQPSHTVGVGTGLPKPLAVPGRPPQKVKAMVANIPVGCYDGGGRGKEREKERDKEREFGGSFSFEVDKLGEAASPGPGPPDDSPTEADAHGTGEPGAASGRGKELNTKEAEWKDSASSSPLPPSAPDLAPPLLQLDKDTPPPKKVKARPPPLKRPFDSVDKVLSEVYFEERFAELPEFRPEEVLPSPTLQSLATSPRAILGSYRRKRKNSTDLDSSTEDPVSPKRKSRRRSSCSSEPNTPKSAAKCEGDIFTFDRPGTDGEDILGELEFDKVPYSSLRRTLDQRRALVMQLFQDHGFFPSAQATAAFQARYADIFPTKVCLQLKIREVRQKIMQTAAPSESAGTSDSSPLPGPSGPVASEGGGESESVEKEAEREEEQTSSEETRNAGDSLDSTR</sequence>
<feature type="compositionally biased region" description="Basic and acidic residues" evidence="15">
    <location>
        <begin position="2051"/>
        <end position="2060"/>
    </location>
</feature>
<dbReference type="GO" id="GO:0005634">
    <property type="term" value="C:nucleus"/>
    <property type="evidence" value="ECO:0007669"/>
    <property type="project" value="UniProtKB-SubCell"/>
</dbReference>
<dbReference type="InterPro" id="IPR036390">
    <property type="entry name" value="WH_DNA-bd_sf"/>
</dbReference>
<dbReference type="Pfam" id="PF25981">
    <property type="entry name" value="HTH_Cic_C"/>
    <property type="match status" value="1"/>
</dbReference>
<evidence type="ECO:0000313" key="19">
    <source>
        <dbReference type="Proteomes" id="UP001239994"/>
    </source>
</evidence>
<feature type="region of interest" description="Disordered" evidence="15">
    <location>
        <begin position="1860"/>
        <end position="1983"/>
    </location>
</feature>
<feature type="region of interest" description="Disordered" evidence="15">
    <location>
        <begin position="1338"/>
        <end position="1396"/>
    </location>
</feature>
<feature type="compositionally biased region" description="Low complexity" evidence="15">
    <location>
        <begin position="2721"/>
        <end position="2734"/>
    </location>
</feature>
<feature type="compositionally biased region" description="Low complexity" evidence="15">
    <location>
        <begin position="2770"/>
        <end position="2795"/>
    </location>
</feature>
<feature type="compositionally biased region" description="Polar residues" evidence="15">
    <location>
        <begin position="200"/>
        <end position="210"/>
    </location>
</feature>
<dbReference type="GO" id="GO:0000981">
    <property type="term" value="F:DNA-binding transcription factor activity, RNA polymerase II-specific"/>
    <property type="evidence" value="ECO:0007669"/>
    <property type="project" value="TreeGrafter"/>
</dbReference>
<feature type="region of interest" description="Disordered" evidence="15">
    <location>
        <begin position="3129"/>
        <end position="3190"/>
    </location>
</feature>
<keyword evidence="7" id="KW-0804">Transcription</keyword>
<feature type="compositionally biased region" description="Low complexity" evidence="15">
    <location>
        <begin position="3138"/>
        <end position="3154"/>
    </location>
</feature>
<keyword evidence="6 13" id="KW-0238">DNA-binding</keyword>
<evidence type="ECO:0000256" key="12">
    <source>
        <dbReference type="ARBA" id="ARBA00074291"/>
    </source>
</evidence>
<feature type="region of interest" description="Disordered" evidence="15">
    <location>
        <begin position="198"/>
        <end position="221"/>
    </location>
</feature>
<evidence type="ECO:0000256" key="10">
    <source>
        <dbReference type="ARBA" id="ARBA00064662"/>
    </source>
</evidence>
<evidence type="ECO:0000256" key="9">
    <source>
        <dbReference type="ARBA" id="ARBA00053962"/>
    </source>
</evidence>
<dbReference type="PROSITE" id="PS50118">
    <property type="entry name" value="HMG_BOX_2"/>
    <property type="match status" value="1"/>
</dbReference>
<feature type="compositionally biased region" description="Basic and acidic residues" evidence="15">
    <location>
        <begin position="1966"/>
        <end position="1982"/>
    </location>
</feature>
<feature type="compositionally biased region" description="Low complexity" evidence="15">
    <location>
        <begin position="2360"/>
        <end position="2372"/>
    </location>
</feature>
<dbReference type="SUPFAM" id="SSF46785">
    <property type="entry name" value="Winged helix' DNA-binding domain"/>
    <property type="match status" value="1"/>
</dbReference>
<feature type="region of interest" description="Disordered" evidence="15">
    <location>
        <begin position="166"/>
        <end position="186"/>
    </location>
</feature>
<keyword evidence="3" id="KW-0678">Repressor</keyword>
<feature type="region of interest" description="Disordered" evidence="15">
    <location>
        <begin position="614"/>
        <end position="668"/>
    </location>
</feature>
<feature type="compositionally biased region" description="Basic residues" evidence="15">
    <location>
        <begin position="516"/>
        <end position="532"/>
    </location>
</feature>
<dbReference type="PRINTS" id="PR00454">
    <property type="entry name" value="ETSDOMAIN"/>
</dbReference>
<dbReference type="InterPro" id="IPR032147">
    <property type="entry name" value="Cic_dom"/>
</dbReference>
<dbReference type="InterPro" id="IPR036910">
    <property type="entry name" value="HMG_box_dom_sf"/>
</dbReference>
<dbReference type="FunFam" id="1.10.30.10:FF:000010">
    <property type="entry name" value="Capicua transcriptional repressor b"/>
    <property type="match status" value="1"/>
</dbReference>
<dbReference type="Pfam" id="PF16090">
    <property type="entry name" value="DUF4819"/>
    <property type="match status" value="1"/>
</dbReference>
<dbReference type="Pfam" id="PF00505">
    <property type="entry name" value="HMG_box"/>
    <property type="match status" value="1"/>
</dbReference>
<dbReference type="InterPro" id="IPR009071">
    <property type="entry name" value="HMG_box_dom"/>
</dbReference>
<evidence type="ECO:0000256" key="14">
    <source>
        <dbReference type="RuleBase" id="RU004019"/>
    </source>
</evidence>
<feature type="compositionally biased region" description="Basic and acidic residues" evidence="15">
    <location>
        <begin position="1916"/>
        <end position="1930"/>
    </location>
</feature>
<feature type="region of interest" description="Disordered" evidence="15">
    <location>
        <begin position="1473"/>
        <end position="1494"/>
    </location>
</feature>
<evidence type="ECO:0000256" key="13">
    <source>
        <dbReference type="PROSITE-ProRule" id="PRU00267"/>
    </source>
</evidence>
<feature type="region of interest" description="Disordered" evidence="15">
    <location>
        <begin position="2449"/>
        <end position="2491"/>
    </location>
</feature>
<dbReference type="PROSITE" id="PS00346">
    <property type="entry name" value="ETS_DOMAIN_2"/>
    <property type="match status" value="1"/>
</dbReference>
<dbReference type="PROSITE" id="PS50061">
    <property type="entry name" value="ETS_DOMAIN_3"/>
    <property type="match status" value="1"/>
</dbReference>
<feature type="region of interest" description="Disordered" evidence="15">
    <location>
        <begin position="791"/>
        <end position="814"/>
    </location>
</feature>
<comment type="caution">
    <text evidence="18">The sequence shown here is derived from an EMBL/GenBank/DDBJ whole genome shotgun (WGS) entry which is preliminary data.</text>
</comment>
<evidence type="ECO:0000256" key="6">
    <source>
        <dbReference type="ARBA" id="ARBA00023125"/>
    </source>
</evidence>
<evidence type="ECO:0000256" key="2">
    <source>
        <dbReference type="ARBA" id="ARBA00005562"/>
    </source>
</evidence>
<dbReference type="FunFam" id="1.10.10.10:FF:000059">
    <property type="entry name" value="ETS translocation variant 3"/>
    <property type="match status" value="1"/>
</dbReference>
<dbReference type="EMBL" id="JAROKS010000016">
    <property type="protein sequence ID" value="KAK1795378.1"/>
    <property type="molecule type" value="Genomic_DNA"/>
</dbReference>
<feature type="compositionally biased region" description="Basic and acidic residues" evidence="15">
    <location>
        <begin position="1125"/>
        <end position="1139"/>
    </location>
</feature>
<feature type="region of interest" description="Disordered" evidence="15">
    <location>
        <begin position="1200"/>
        <end position="1289"/>
    </location>
</feature>
<feature type="region of interest" description="Disordered" evidence="15">
    <location>
        <begin position="363"/>
        <end position="447"/>
    </location>
</feature>
<comment type="subunit">
    <text evidence="10">Found in a complex with ATXN1 and ATXN1L.</text>
</comment>
<feature type="DNA-binding region" description="HMG box" evidence="13">
    <location>
        <begin position="1981"/>
        <end position="2049"/>
    </location>
</feature>
<feature type="compositionally biased region" description="Basic and acidic residues" evidence="15">
    <location>
        <begin position="1365"/>
        <end position="1383"/>
    </location>
</feature>